<accession>A0A4T3EZI2</accession>
<dbReference type="Pfam" id="PF13471">
    <property type="entry name" value="Transglut_core3"/>
    <property type="match status" value="1"/>
</dbReference>
<proteinExistence type="predicted"/>
<dbReference type="NCBIfam" id="NF033537">
    <property type="entry name" value="lasso_biosyn_B2"/>
    <property type="match status" value="1"/>
</dbReference>
<reference evidence="3 4" key="1">
    <citation type="submission" date="2019-04" db="EMBL/GenBank/DDBJ databases">
        <title>Altererythrobacter aquimixticola sp. nov., isolated from sediment of junction between the ocean and a freshwater spring.</title>
        <authorList>
            <person name="Yoon J.-H."/>
        </authorList>
    </citation>
    <scope>NUCLEOTIDE SEQUENCE [LARGE SCALE GENOMIC DNA]</scope>
    <source>
        <strain evidence="3 4">SSKS-13</strain>
    </source>
</reference>
<dbReference type="Proteomes" id="UP000309389">
    <property type="component" value="Unassembled WGS sequence"/>
</dbReference>
<keyword evidence="1" id="KW-0812">Transmembrane</keyword>
<organism evidence="3 4">
    <name type="scientific">Alteraurantiacibacter aquimixticola</name>
    <dbReference type="NCBI Taxonomy" id="2489173"/>
    <lineage>
        <taxon>Bacteria</taxon>
        <taxon>Pseudomonadati</taxon>
        <taxon>Pseudomonadota</taxon>
        <taxon>Alphaproteobacteria</taxon>
        <taxon>Sphingomonadales</taxon>
        <taxon>Erythrobacteraceae</taxon>
        <taxon>Alteraurantiacibacter</taxon>
    </lineage>
</organism>
<name>A0A4T3EZI2_9SPHN</name>
<evidence type="ECO:0000256" key="1">
    <source>
        <dbReference type="SAM" id="Phobius"/>
    </source>
</evidence>
<evidence type="ECO:0000259" key="2">
    <source>
        <dbReference type="Pfam" id="PF13471"/>
    </source>
</evidence>
<dbReference type="AlphaFoldDB" id="A0A4T3EZI2"/>
<keyword evidence="4" id="KW-1185">Reference proteome</keyword>
<evidence type="ECO:0000313" key="4">
    <source>
        <dbReference type="Proteomes" id="UP000309389"/>
    </source>
</evidence>
<feature type="domain" description="Microcin J25-processing protein McjB C-terminal" evidence="2">
    <location>
        <begin position="56"/>
        <end position="151"/>
    </location>
</feature>
<sequence>MPRWNSPQTTQAEKGWTLAKFAWVATGTGAALLEIAFARWRLRGLVGRDLVEANGQAVTRGRNCREARSGDAEAVARVAWLVPRVAKRVPWRADCLVQALAGQQMLLRRGIASEIVIGADGRPDAGFIPHAWLRYGERTVTGGEIGHFEVLLDPDRHKD</sequence>
<keyword evidence="1" id="KW-0472">Membrane</keyword>
<evidence type="ECO:0000313" key="3">
    <source>
        <dbReference type="EMBL" id="TIX48964.1"/>
    </source>
</evidence>
<gene>
    <name evidence="3" type="ORF">E5222_14610</name>
</gene>
<dbReference type="OrthoDB" id="3790432at2"/>
<dbReference type="EMBL" id="SSHH01000004">
    <property type="protein sequence ID" value="TIX48964.1"/>
    <property type="molecule type" value="Genomic_DNA"/>
</dbReference>
<keyword evidence="1" id="KW-1133">Transmembrane helix</keyword>
<comment type="caution">
    <text evidence="3">The sequence shown here is derived from an EMBL/GenBank/DDBJ whole genome shotgun (WGS) entry which is preliminary data.</text>
</comment>
<feature type="transmembrane region" description="Helical" evidence="1">
    <location>
        <begin position="20"/>
        <end position="38"/>
    </location>
</feature>
<protein>
    <submittedName>
        <fullName evidence="3">Lasso peptide biosynthesis B2 protein</fullName>
    </submittedName>
</protein>
<dbReference type="RefSeq" id="WP_136694538.1">
    <property type="nucleotide sequence ID" value="NZ_SSHH01000004.1"/>
</dbReference>
<dbReference type="InterPro" id="IPR032708">
    <property type="entry name" value="McjB_C"/>
</dbReference>
<dbReference type="InterPro" id="IPR053521">
    <property type="entry name" value="McjB-like"/>
</dbReference>